<dbReference type="FunFam" id="3.80.10.10:FF:000383">
    <property type="entry name" value="Leucine-rich repeat receptor protein kinase EMS1"/>
    <property type="match status" value="1"/>
</dbReference>
<evidence type="ECO:0000256" key="1">
    <source>
        <dbReference type="ARBA" id="ARBA00004196"/>
    </source>
</evidence>
<keyword evidence="2" id="KW-0677">Repeat</keyword>
<protein>
    <submittedName>
        <fullName evidence="3">Leucine Rich Repeat</fullName>
    </submittedName>
</protein>
<proteinExistence type="predicted"/>
<dbReference type="Gene3D" id="3.80.10.10">
    <property type="entry name" value="Ribonuclease Inhibitor"/>
    <property type="match status" value="3"/>
</dbReference>
<dbReference type="Pfam" id="PF00560">
    <property type="entry name" value="LRR_1"/>
    <property type="match status" value="2"/>
</dbReference>
<dbReference type="SUPFAM" id="SSF52058">
    <property type="entry name" value="L domain-like"/>
    <property type="match status" value="1"/>
</dbReference>
<dbReference type="InterPro" id="IPR051848">
    <property type="entry name" value="PGIP"/>
</dbReference>
<dbReference type="AlphaFoldDB" id="A0A9N8DZP3"/>
<evidence type="ECO:0000256" key="2">
    <source>
        <dbReference type="ARBA" id="ARBA00022737"/>
    </source>
</evidence>
<evidence type="ECO:0000313" key="4">
    <source>
        <dbReference type="Proteomes" id="UP001153069"/>
    </source>
</evidence>
<dbReference type="EMBL" id="CAICTM010000502">
    <property type="protein sequence ID" value="CAB9511792.1"/>
    <property type="molecule type" value="Genomic_DNA"/>
</dbReference>
<dbReference type="InterPro" id="IPR001611">
    <property type="entry name" value="Leu-rich_rpt"/>
</dbReference>
<reference evidence="3" key="1">
    <citation type="submission" date="2020-06" db="EMBL/GenBank/DDBJ databases">
        <authorList>
            <consortium name="Plant Systems Biology data submission"/>
        </authorList>
    </citation>
    <scope>NUCLEOTIDE SEQUENCE</scope>
    <source>
        <strain evidence="3">D6</strain>
    </source>
</reference>
<dbReference type="PANTHER" id="PTHR48059">
    <property type="entry name" value="POLYGALACTURONASE INHIBITOR 1"/>
    <property type="match status" value="1"/>
</dbReference>
<sequence length="450" mass="49157">MLNSARVPKKAALATLIVAVASGIAQESSGLSFGFPDYTLAALHDASSPQSQALNWLKLHPNLSSLDIQRQKQLFALASIYFSFNGDWWPPAERNNWMDYEVHECDWPHSTPPNSSIHCNNGLFVDLDLSNIPNLHGATPKEVCFLENLESLSLDRNPDLGRKARTDTKLEGLLPTHLGEFTKLNRNPDLGRKERINTTLEDLLPTQLGELTKLSYISISGNTNLRGTLPSSIHYLTRLDSIWLDGNALTGSLAPQLFGLKNLRGLSLGYNNLTGTVPPAISNLQRLMSLSLQGSAVLSGSIPSQIGRLTDLIWLDLSGTGISSTIPSELGLLTALDVLKLDSTLLSGEIPKSLALIESLTKFDIGKTSLNGTIPLEMCKHHSRRIFFIDCDEVNCPRECDLSEEHMSSIYDRICSCVDEEVSSTSSFTTASFLSVLLMAMTGTYLGLGL</sequence>
<organism evidence="3 4">
    <name type="scientific">Seminavis robusta</name>
    <dbReference type="NCBI Taxonomy" id="568900"/>
    <lineage>
        <taxon>Eukaryota</taxon>
        <taxon>Sar</taxon>
        <taxon>Stramenopiles</taxon>
        <taxon>Ochrophyta</taxon>
        <taxon>Bacillariophyta</taxon>
        <taxon>Bacillariophyceae</taxon>
        <taxon>Bacillariophycidae</taxon>
        <taxon>Naviculales</taxon>
        <taxon>Naviculaceae</taxon>
        <taxon>Seminavis</taxon>
    </lineage>
</organism>
<comment type="subcellular location">
    <subcellularLocation>
        <location evidence="1">Cell envelope</location>
    </subcellularLocation>
</comment>
<dbReference type="PANTHER" id="PTHR48059:SF30">
    <property type="entry name" value="OS06G0587000 PROTEIN"/>
    <property type="match status" value="1"/>
</dbReference>
<comment type="caution">
    <text evidence="3">The sequence shown here is derived from an EMBL/GenBank/DDBJ whole genome shotgun (WGS) entry which is preliminary data.</text>
</comment>
<dbReference type="OrthoDB" id="676979at2759"/>
<keyword evidence="4" id="KW-1185">Reference proteome</keyword>
<dbReference type="Proteomes" id="UP001153069">
    <property type="component" value="Unassembled WGS sequence"/>
</dbReference>
<dbReference type="InterPro" id="IPR032675">
    <property type="entry name" value="LRR_dom_sf"/>
</dbReference>
<gene>
    <name evidence="3" type="ORF">SEMRO_503_G155840.1</name>
</gene>
<evidence type="ECO:0000313" key="3">
    <source>
        <dbReference type="EMBL" id="CAB9511792.1"/>
    </source>
</evidence>
<name>A0A9N8DZP3_9STRA</name>
<accession>A0A9N8DZP3</accession>